<dbReference type="EMBL" id="FNXE01000013">
    <property type="protein sequence ID" value="SEH75149.1"/>
    <property type="molecule type" value="Genomic_DNA"/>
</dbReference>
<sequence length="121" mass="14228">MKLTTAEEQLMQYVWQHKKVVLKDLIKSYPEPKPAKTTVATTIKKLTEKGFVGYDEIGNTRLYYATIKKENYFSKQMKNMIKQFFDNSTTQFASFFAKDASLTKEELQKLRDLIDDELKQK</sequence>
<dbReference type="Proteomes" id="UP000199634">
    <property type="component" value="Unassembled WGS sequence"/>
</dbReference>
<keyword evidence="2" id="KW-0805">Transcription regulation</keyword>
<dbReference type="GO" id="GO:0003677">
    <property type="term" value="F:DNA binding"/>
    <property type="evidence" value="ECO:0007669"/>
    <property type="project" value="UniProtKB-KW"/>
</dbReference>
<keyword evidence="4" id="KW-0804">Transcription</keyword>
<evidence type="ECO:0000313" key="5">
    <source>
        <dbReference type="EMBL" id="SEH75149.1"/>
    </source>
</evidence>
<gene>
    <name evidence="5" type="ORF">SAMN02927937_01219</name>
</gene>
<dbReference type="Gene3D" id="1.10.4040.10">
    <property type="entry name" value="Penicillinase repressor domain"/>
    <property type="match status" value="1"/>
</dbReference>
<keyword evidence="6" id="KW-1185">Reference proteome</keyword>
<evidence type="ECO:0000256" key="1">
    <source>
        <dbReference type="ARBA" id="ARBA00011046"/>
    </source>
</evidence>
<dbReference type="OrthoDB" id="1098508at2"/>
<dbReference type="InterPro" id="IPR036390">
    <property type="entry name" value="WH_DNA-bd_sf"/>
</dbReference>
<reference evidence="6" key="1">
    <citation type="submission" date="2016-10" db="EMBL/GenBank/DDBJ databases">
        <authorList>
            <person name="Varghese N."/>
            <person name="Submissions S."/>
        </authorList>
    </citation>
    <scope>NUCLEOTIDE SEQUENCE [LARGE SCALE GENOMIC DNA]</scope>
    <source>
        <strain evidence="6">CGMCC 1.10825</strain>
    </source>
</reference>
<protein>
    <submittedName>
        <fullName evidence="5">Predicted transcriptional regulator</fullName>
    </submittedName>
</protein>
<dbReference type="AlphaFoldDB" id="A0A1H6KN21"/>
<comment type="similarity">
    <text evidence="1">Belongs to the BlaI transcriptional regulatory family.</text>
</comment>
<keyword evidence="3" id="KW-0238">DNA-binding</keyword>
<evidence type="ECO:0000313" key="6">
    <source>
        <dbReference type="Proteomes" id="UP000199634"/>
    </source>
</evidence>
<proteinExistence type="inferred from homology"/>
<evidence type="ECO:0000256" key="3">
    <source>
        <dbReference type="ARBA" id="ARBA00023125"/>
    </source>
</evidence>
<dbReference type="GO" id="GO:0045892">
    <property type="term" value="P:negative regulation of DNA-templated transcription"/>
    <property type="evidence" value="ECO:0007669"/>
    <property type="project" value="InterPro"/>
</dbReference>
<dbReference type="RefSeq" id="WP_091097434.1">
    <property type="nucleotide sequence ID" value="NZ_FNXE01000013.1"/>
</dbReference>
<evidence type="ECO:0000256" key="4">
    <source>
        <dbReference type="ARBA" id="ARBA00023163"/>
    </source>
</evidence>
<dbReference type="Gene3D" id="1.10.10.10">
    <property type="entry name" value="Winged helix-like DNA-binding domain superfamily/Winged helix DNA-binding domain"/>
    <property type="match status" value="1"/>
</dbReference>
<evidence type="ECO:0000256" key="2">
    <source>
        <dbReference type="ARBA" id="ARBA00023015"/>
    </source>
</evidence>
<dbReference type="STRING" id="1159016.SAMN02927937_01219"/>
<dbReference type="InterPro" id="IPR005650">
    <property type="entry name" value="BlaI_family"/>
</dbReference>
<dbReference type="Pfam" id="PF03965">
    <property type="entry name" value="Penicillinase_R"/>
    <property type="match status" value="1"/>
</dbReference>
<dbReference type="PIRSF" id="PIRSF019455">
    <property type="entry name" value="CopR_AtkY"/>
    <property type="match status" value="1"/>
</dbReference>
<organism evidence="5 6">
    <name type="scientific">Paenimyroides marinum</name>
    <dbReference type="NCBI Taxonomy" id="1159016"/>
    <lineage>
        <taxon>Bacteria</taxon>
        <taxon>Pseudomonadati</taxon>
        <taxon>Bacteroidota</taxon>
        <taxon>Flavobacteriia</taxon>
        <taxon>Flavobacteriales</taxon>
        <taxon>Flavobacteriaceae</taxon>
        <taxon>Paenimyroides</taxon>
    </lineage>
</organism>
<name>A0A1H6KN21_9FLAO</name>
<accession>A0A1H6KN21</accession>
<dbReference type="InterPro" id="IPR036388">
    <property type="entry name" value="WH-like_DNA-bd_sf"/>
</dbReference>
<dbReference type="SUPFAM" id="SSF46785">
    <property type="entry name" value="Winged helix' DNA-binding domain"/>
    <property type="match status" value="1"/>
</dbReference>